<evidence type="ECO:0000256" key="1">
    <source>
        <dbReference type="SAM" id="Phobius"/>
    </source>
</evidence>
<feature type="transmembrane region" description="Helical" evidence="1">
    <location>
        <begin position="7"/>
        <end position="26"/>
    </location>
</feature>
<dbReference type="Proteomes" id="UP000585050">
    <property type="component" value="Unassembled WGS sequence"/>
</dbReference>
<organism evidence="2 3">
    <name type="scientific">Flammeovirga agarivorans</name>
    <dbReference type="NCBI Taxonomy" id="2726742"/>
    <lineage>
        <taxon>Bacteria</taxon>
        <taxon>Pseudomonadati</taxon>
        <taxon>Bacteroidota</taxon>
        <taxon>Cytophagia</taxon>
        <taxon>Cytophagales</taxon>
        <taxon>Flammeovirgaceae</taxon>
        <taxon>Flammeovirga</taxon>
    </lineage>
</organism>
<dbReference type="EMBL" id="JABAIL010000003">
    <property type="protein sequence ID" value="NLR91736.1"/>
    <property type="molecule type" value="Genomic_DNA"/>
</dbReference>
<sequence length="136" mass="15845">MRKILKIIFYSIPFLYVGVFGPYGGAEEMRNSIQLNFKKTQQLKVEEIVNNDRGWLTFNSESNSYLIYLNHDSRNIIQEGDSIIHFAGLDSLYHKTKEVEVIPNEIIYYDPTSWLHELLGDTLDIEGRYGKKPGRQ</sequence>
<reference evidence="2 3" key="1">
    <citation type="submission" date="2020-04" db="EMBL/GenBank/DDBJ databases">
        <title>Flammeovirga sp. SR4, a novel species isolated from seawater.</title>
        <authorList>
            <person name="Wang X."/>
        </authorList>
    </citation>
    <scope>NUCLEOTIDE SEQUENCE [LARGE SCALE GENOMIC DNA]</scope>
    <source>
        <strain evidence="2 3">SR4</strain>
    </source>
</reference>
<keyword evidence="1" id="KW-1133">Transmembrane helix</keyword>
<accession>A0A7X8SK69</accession>
<proteinExistence type="predicted"/>
<name>A0A7X8SK69_9BACT</name>
<comment type="caution">
    <text evidence="2">The sequence shown here is derived from an EMBL/GenBank/DDBJ whole genome shotgun (WGS) entry which is preliminary data.</text>
</comment>
<keyword evidence="1" id="KW-0812">Transmembrane</keyword>
<evidence type="ECO:0000313" key="3">
    <source>
        <dbReference type="Proteomes" id="UP000585050"/>
    </source>
</evidence>
<dbReference type="AlphaFoldDB" id="A0A7X8SK69"/>
<keyword evidence="1" id="KW-0472">Membrane</keyword>
<keyword evidence="3" id="KW-1185">Reference proteome</keyword>
<evidence type="ECO:0000313" key="2">
    <source>
        <dbReference type="EMBL" id="NLR91736.1"/>
    </source>
</evidence>
<protein>
    <submittedName>
        <fullName evidence="2">Uncharacterized protein</fullName>
    </submittedName>
</protein>
<gene>
    <name evidence="2" type="ORF">HGP29_10990</name>
</gene>
<dbReference type="RefSeq" id="WP_168882451.1">
    <property type="nucleotide sequence ID" value="NZ_JABAIL010000003.1"/>
</dbReference>